<organism evidence="3 4">
    <name type="scientific">Pseudomonas poae</name>
    <dbReference type="NCBI Taxonomy" id="200451"/>
    <lineage>
        <taxon>Bacteria</taxon>
        <taxon>Pseudomonadati</taxon>
        <taxon>Pseudomonadota</taxon>
        <taxon>Gammaproteobacteria</taxon>
        <taxon>Pseudomonadales</taxon>
        <taxon>Pseudomonadaceae</taxon>
        <taxon>Pseudomonas</taxon>
    </lineage>
</organism>
<dbReference type="InterPro" id="IPR050625">
    <property type="entry name" value="ParA/MinD_ATPase"/>
</dbReference>
<dbReference type="InterPro" id="IPR027417">
    <property type="entry name" value="P-loop_NTPase"/>
</dbReference>
<evidence type="ECO:0000313" key="3">
    <source>
        <dbReference type="EMBL" id="QOQ74210.1"/>
    </source>
</evidence>
<protein>
    <submittedName>
        <fullName evidence="3">Cellulose synthase operon protein YhjQ</fullName>
    </submittedName>
</protein>
<keyword evidence="2" id="KW-0067">ATP-binding</keyword>
<dbReference type="PANTHER" id="PTHR43384:SF6">
    <property type="entry name" value="SEPTUM SITE-DETERMINING PROTEIN MIND HOMOLOG, CHLOROPLASTIC"/>
    <property type="match status" value="1"/>
</dbReference>
<name>A0A7M1KFS3_9PSED</name>
<proteinExistence type="predicted"/>
<dbReference type="CDD" id="cd02042">
    <property type="entry name" value="ParAB_family"/>
    <property type="match status" value="1"/>
</dbReference>
<dbReference type="PANTHER" id="PTHR43384">
    <property type="entry name" value="SEPTUM SITE-DETERMINING PROTEIN MIND HOMOLOG, CHLOROPLASTIC-RELATED"/>
    <property type="match status" value="1"/>
</dbReference>
<sequence>MGRADHISKLYAALGAHSLSEPWVAEPLQRLLDQLNQGAAPSPEAVEAARGARCSDASAAKVVVVVSATGGVGRSTLAAAIANGLQRQGNPALALELDPQNALRYHLCPGVDLLGLGATSLLNQTWQALPKRGFAGCRVVAFGETDAVQQQSLNRWLGQDLEFLSKRLAGLGLTGQDTVVIDVPAGNTVYLSQAMSMADMVLVVVQPDPASFRRLAKMDEVLAPYLASESAPQRFYVINQVDGGHTFSQDMTGVFKLRLGDAVLGTVRRDPAFSEAQAYGHDPLDPALDSVGSQDVNALCHSLRARLR</sequence>
<keyword evidence="1" id="KW-0547">Nucleotide-binding</keyword>
<dbReference type="Pfam" id="PF06564">
    <property type="entry name" value="CBP_BcsQ"/>
    <property type="match status" value="1"/>
</dbReference>
<dbReference type="Gene3D" id="3.40.50.300">
    <property type="entry name" value="P-loop containing nucleotide triphosphate hydrolases"/>
    <property type="match status" value="1"/>
</dbReference>
<dbReference type="Proteomes" id="UP000594923">
    <property type="component" value="Chromosome"/>
</dbReference>
<dbReference type="GO" id="GO:0005524">
    <property type="term" value="F:ATP binding"/>
    <property type="evidence" value="ECO:0007669"/>
    <property type="project" value="UniProtKB-KW"/>
</dbReference>
<evidence type="ECO:0000313" key="4">
    <source>
        <dbReference type="Proteomes" id="UP000594923"/>
    </source>
</evidence>
<reference evidence="3 4" key="1">
    <citation type="submission" date="2020-10" db="EMBL/GenBank/DDBJ databases">
        <title>High quality whole genome sequence of Pseudomonas poae PMA22.</title>
        <authorList>
            <person name="Hernandez J.G."/>
            <person name="Rodriguez P."/>
            <person name="Cuevas C."/>
            <person name="de la Calle F."/>
            <person name="Galan B."/>
            <person name="Garcia J.L."/>
        </authorList>
    </citation>
    <scope>NUCLEOTIDE SEQUENCE [LARGE SCALE GENOMIC DNA]</scope>
    <source>
        <strain evidence="3 4">PMA22</strain>
    </source>
</reference>
<evidence type="ECO:0000256" key="1">
    <source>
        <dbReference type="ARBA" id="ARBA00022741"/>
    </source>
</evidence>
<dbReference type="GO" id="GO:0051782">
    <property type="term" value="P:negative regulation of cell division"/>
    <property type="evidence" value="ECO:0007669"/>
    <property type="project" value="TreeGrafter"/>
</dbReference>
<accession>A0A7M1KFS3</accession>
<dbReference type="NCBIfam" id="TIGR03371">
    <property type="entry name" value="cellulose_yhjQ"/>
    <property type="match status" value="1"/>
</dbReference>
<dbReference type="GO" id="GO:0016887">
    <property type="term" value="F:ATP hydrolysis activity"/>
    <property type="evidence" value="ECO:0007669"/>
    <property type="project" value="TreeGrafter"/>
</dbReference>
<evidence type="ECO:0000256" key="2">
    <source>
        <dbReference type="ARBA" id="ARBA00022840"/>
    </source>
</evidence>
<dbReference type="SUPFAM" id="SSF52540">
    <property type="entry name" value="P-loop containing nucleoside triphosphate hydrolases"/>
    <property type="match status" value="1"/>
</dbReference>
<dbReference type="GO" id="GO:0009898">
    <property type="term" value="C:cytoplasmic side of plasma membrane"/>
    <property type="evidence" value="ECO:0007669"/>
    <property type="project" value="TreeGrafter"/>
</dbReference>
<dbReference type="AlphaFoldDB" id="A0A7M1KFS3"/>
<dbReference type="EMBL" id="CP063073">
    <property type="protein sequence ID" value="QOQ74210.1"/>
    <property type="molecule type" value="Genomic_DNA"/>
</dbReference>
<dbReference type="GO" id="GO:0005829">
    <property type="term" value="C:cytosol"/>
    <property type="evidence" value="ECO:0007669"/>
    <property type="project" value="TreeGrafter"/>
</dbReference>
<gene>
    <name evidence="3" type="primary">yhjQ</name>
    <name evidence="3" type="ORF">IMF22_22360</name>
</gene>
<dbReference type="InterPro" id="IPR017746">
    <property type="entry name" value="Cellulose_synthase_operon_BcsQ"/>
</dbReference>